<keyword evidence="7" id="KW-1185">Reference proteome</keyword>
<dbReference type="Pfam" id="PF00005">
    <property type="entry name" value="ABC_tran"/>
    <property type="match status" value="1"/>
</dbReference>
<dbReference type="PANTHER" id="PTHR42781">
    <property type="entry name" value="SPERMIDINE/PUTRESCINE IMPORT ATP-BINDING PROTEIN POTA"/>
    <property type="match status" value="1"/>
</dbReference>
<feature type="domain" description="ABC transporter" evidence="5">
    <location>
        <begin position="21"/>
        <end position="253"/>
    </location>
</feature>
<dbReference type="Proteomes" id="UP000078529">
    <property type="component" value="Unassembled WGS sequence"/>
</dbReference>
<keyword evidence="3" id="KW-0547">Nucleotide-binding</keyword>
<reference evidence="6 7" key="1">
    <citation type="journal article" date="2016" name="Front. Microbiol.">
        <title>Genomic Resource of Rice Seed Associated Bacteria.</title>
        <authorList>
            <person name="Midha S."/>
            <person name="Bansal K."/>
            <person name="Sharma S."/>
            <person name="Kumar N."/>
            <person name="Patil P.P."/>
            <person name="Chaudhry V."/>
            <person name="Patil P.B."/>
        </authorList>
    </citation>
    <scope>NUCLEOTIDE SEQUENCE [LARGE SCALE GENOMIC DNA]</scope>
    <source>
        <strain evidence="6 7">NS365</strain>
    </source>
</reference>
<evidence type="ECO:0000256" key="4">
    <source>
        <dbReference type="ARBA" id="ARBA00022840"/>
    </source>
</evidence>
<dbReference type="InterPro" id="IPR003439">
    <property type="entry name" value="ABC_transporter-like_ATP-bd"/>
</dbReference>
<protein>
    <submittedName>
        <fullName evidence="6">Iron ABC transporter ATP-binding protein</fullName>
    </submittedName>
</protein>
<accession>A0A147DBP4</accession>
<dbReference type="PATRIC" id="fig|401562.4.peg.15"/>
<gene>
    <name evidence="6" type="ORF">NS365_00085</name>
</gene>
<name>A0A147DBP4_9HYPH</name>
<proteinExistence type="inferred from homology"/>
<dbReference type="PROSITE" id="PS00211">
    <property type="entry name" value="ABC_TRANSPORTER_1"/>
    <property type="match status" value="1"/>
</dbReference>
<dbReference type="AlphaFoldDB" id="A0A147DBP4"/>
<evidence type="ECO:0000256" key="3">
    <source>
        <dbReference type="ARBA" id="ARBA00022741"/>
    </source>
</evidence>
<evidence type="ECO:0000259" key="5">
    <source>
        <dbReference type="PROSITE" id="PS50893"/>
    </source>
</evidence>
<dbReference type="Gene3D" id="3.40.50.300">
    <property type="entry name" value="P-loop containing nucleotide triphosphate hydrolases"/>
    <property type="match status" value="1"/>
</dbReference>
<evidence type="ECO:0000256" key="1">
    <source>
        <dbReference type="ARBA" id="ARBA00005417"/>
    </source>
</evidence>
<dbReference type="GO" id="GO:0005524">
    <property type="term" value="F:ATP binding"/>
    <property type="evidence" value="ECO:0007669"/>
    <property type="project" value="UniProtKB-KW"/>
</dbReference>
<dbReference type="GO" id="GO:0015697">
    <property type="term" value="P:quaternary ammonium group transport"/>
    <property type="evidence" value="ECO:0007669"/>
    <property type="project" value="UniProtKB-ARBA"/>
</dbReference>
<comment type="caution">
    <text evidence="6">The sequence shown here is derived from an EMBL/GenBank/DDBJ whole genome shotgun (WGS) entry which is preliminary data.</text>
</comment>
<comment type="similarity">
    <text evidence="1">Belongs to the ABC transporter superfamily.</text>
</comment>
<evidence type="ECO:0000313" key="6">
    <source>
        <dbReference type="EMBL" id="KTR08590.1"/>
    </source>
</evidence>
<organism evidence="6 7">
    <name type="scientific">Aureimonas ureilytica</name>
    <dbReference type="NCBI Taxonomy" id="401562"/>
    <lineage>
        <taxon>Bacteria</taxon>
        <taxon>Pseudomonadati</taxon>
        <taxon>Pseudomonadota</taxon>
        <taxon>Alphaproteobacteria</taxon>
        <taxon>Hyphomicrobiales</taxon>
        <taxon>Aurantimonadaceae</taxon>
        <taxon>Aureimonas</taxon>
    </lineage>
</organism>
<dbReference type="FunFam" id="3.40.50.300:FF:000425">
    <property type="entry name" value="Probable ABC transporter, ATP-binding subunit"/>
    <property type="match status" value="1"/>
</dbReference>
<dbReference type="PROSITE" id="PS50893">
    <property type="entry name" value="ABC_TRANSPORTER_2"/>
    <property type="match status" value="1"/>
</dbReference>
<keyword evidence="2" id="KW-0813">Transport</keyword>
<dbReference type="EMBL" id="LDQA01000001">
    <property type="protein sequence ID" value="KTR08590.1"/>
    <property type="molecule type" value="Genomic_DNA"/>
</dbReference>
<dbReference type="InterPro" id="IPR003593">
    <property type="entry name" value="AAA+_ATPase"/>
</dbReference>
<dbReference type="SUPFAM" id="SSF52540">
    <property type="entry name" value="P-loop containing nucleoside triphosphate hydrolases"/>
    <property type="match status" value="1"/>
</dbReference>
<evidence type="ECO:0000313" key="7">
    <source>
        <dbReference type="Proteomes" id="UP000078529"/>
    </source>
</evidence>
<sequence>MRPVAPADTPAPDIHAGRSALTFRDLSFEAGGREILRDVSIQAEAGKVLCLLGPSGSGKTSLLRMAAGIERQTRGEIWIGDRLVAGPERYEPPEARGVGLVFQDFALFPHKTLRDNVLYGLAGLPRREAKARAEAALDHVRLGPLADSFPHHLSGGEQQRAALARALAPRPRVILMDEPFSGLDSRLKDEVRAETLAILTQTRSTAVIVTHDPEEAMRMGDRIALLRNGRLVQTGTPRQLYLNPSSLFAAGFLAEINVLAGSVQAGKVTTPLGIVAHSPRSDGTKMDVAVRLTGVKLATSTGGTSARVLERRFLGGEELVLLAVDGVSAPVRARFHPGELADNVHDVFVAVDPVETFVFERTEGSV</sequence>
<dbReference type="PANTHER" id="PTHR42781:SF4">
    <property type="entry name" value="SPERMIDINE_PUTRESCINE IMPORT ATP-BINDING PROTEIN POTA"/>
    <property type="match status" value="1"/>
</dbReference>
<evidence type="ECO:0000256" key="2">
    <source>
        <dbReference type="ARBA" id="ARBA00022448"/>
    </source>
</evidence>
<dbReference type="InterPro" id="IPR017871">
    <property type="entry name" value="ABC_transporter-like_CS"/>
</dbReference>
<keyword evidence="4 6" id="KW-0067">ATP-binding</keyword>
<dbReference type="InterPro" id="IPR027417">
    <property type="entry name" value="P-loop_NTPase"/>
</dbReference>
<dbReference type="GO" id="GO:0016887">
    <property type="term" value="F:ATP hydrolysis activity"/>
    <property type="evidence" value="ECO:0007669"/>
    <property type="project" value="InterPro"/>
</dbReference>
<dbReference type="InterPro" id="IPR050093">
    <property type="entry name" value="ABC_SmlMolc_Importer"/>
</dbReference>
<dbReference type="SMART" id="SM00382">
    <property type="entry name" value="AAA"/>
    <property type="match status" value="1"/>
</dbReference>